<accession>A0A150IX98</accession>
<dbReference type="Proteomes" id="UP000091929">
    <property type="component" value="Unassembled WGS sequence"/>
</dbReference>
<dbReference type="NCBIfam" id="TIGR02173">
    <property type="entry name" value="cyt_kin_arch"/>
    <property type="match status" value="1"/>
</dbReference>
<dbReference type="GO" id="GO:0005737">
    <property type="term" value="C:cytoplasm"/>
    <property type="evidence" value="ECO:0007669"/>
    <property type="project" value="UniProtKB-SubCell"/>
</dbReference>
<dbReference type="GO" id="GO:0036431">
    <property type="term" value="F:dCMP kinase activity"/>
    <property type="evidence" value="ECO:0007669"/>
    <property type="project" value="InterPro"/>
</dbReference>
<proteinExistence type="inferred from homology"/>
<evidence type="ECO:0000256" key="5">
    <source>
        <dbReference type="ARBA" id="ARBA00022741"/>
    </source>
</evidence>
<dbReference type="EMBL" id="LNGF01000034">
    <property type="protein sequence ID" value="KYC47070.1"/>
    <property type="molecule type" value="Genomic_DNA"/>
</dbReference>
<reference evidence="14 15" key="1">
    <citation type="journal article" date="2016" name="ISME J.">
        <title>Chasing the elusive Euryarchaeota class WSA2: genomes reveal a uniquely fastidious methyl-reducing methanogen.</title>
        <authorList>
            <person name="Nobu M.K."/>
            <person name="Narihiro T."/>
            <person name="Kuroda K."/>
            <person name="Mei R."/>
            <person name="Liu W.T."/>
        </authorList>
    </citation>
    <scope>NUCLEOTIDE SEQUENCE [LARGE SCALE GENOMIC DNA]</scope>
    <source>
        <strain evidence="11">B03fssc0709_Meth_Bin005</strain>
        <strain evidence="12">B15fssc0709_Meth_Bin003</strain>
        <strain evidence="13">BMIXfssc0709_Meth_Bin006</strain>
    </source>
</reference>
<dbReference type="GO" id="GO:0006220">
    <property type="term" value="P:pyrimidine nucleotide metabolic process"/>
    <property type="evidence" value="ECO:0007669"/>
    <property type="project" value="UniProtKB-UniRule"/>
</dbReference>
<dbReference type="Pfam" id="PF13189">
    <property type="entry name" value="Cytidylate_kin2"/>
    <property type="match status" value="1"/>
</dbReference>
<keyword evidence="7 10" id="KW-0067">ATP-binding</keyword>
<evidence type="ECO:0000256" key="1">
    <source>
        <dbReference type="ARBA" id="ARBA00004496"/>
    </source>
</evidence>
<protein>
    <recommendedName>
        <fullName evidence="10">Cytidylate kinase</fullName>
        <shortName evidence="10">CK</shortName>
        <ecNumber evidence="10">2.7.4.25</ecNumber>
    </recommendedName>
    <alternativeName>
        <fullName evidence="10">Cytidine monophosphate kinase</fullName>
        <shortName evidence="10">CMP kinase</shortName>
    </alternativeName>
</protein>
<keyword evidence="6 10" id="KW-0418">Kinase</keyword>
<evidence type="ECO:0000313" key="12">
    <source>
        <dbReference type="EMBL" id="KYC47070.1"/>
    </source>
</evidence>
<evidence type="ECO:0000313" key="11">
    <source>
        <dbReference type="EMBL" id="KYC44926.1"/>
    </source>
</evidence>
<accession>A0A150IQ37</accession>
<evidence type="ECO:0000256" key="7">
    <source>
        <dbReference type="ARBA" id="ARBA00022840"/>
    </source>
</evidence>
<dbReference type="Gene3D" id="3.40.50.300">
    <property type="entry name" value="P-loop containing nucleotide triphosphate hydrolases"/>
    <property type="match status" value="1"/>
</dbReference>
<dbReference type="AlphaFoldDB" id="A0A150IIV5"/>
<dbReference type="InterPro" id="IPR011892">
    <property type="entry name" value="Cyt_kin_arch"/>
</dbReference>
<gene>
    <name evidence="10" type="primary">cmk</name>
    <name evidence="11" type="ORF">APG10_01327</name>
    <name evidence="12" type="ORF">APG11_01445</name>
    <name evidence="13" type="ORF">APG12_01432</name>
</gene>
<evidence type="ECO:0000256" key="8">
    <source>
        <dbReference type="ARBA" id="ARBA00047615"/>
    </source>
</evidence>
<evidence type="ECO:0000256" key="10">
    <source>
        <dbReference type="HAMAP-Rule" id="MF_00239"/>
    </source>
</evidence>
<dbReference type="CDD" id="cd02020">
    <property type="entry name" value="CMPK"/>
    <property type="match status" value="1"/>
</dbReference>
<dbReference type="Proteomes" id="UP000092401">
    <property type="component" value="Unassembled WGS sequence"/>
</dbReference>
<keyword evidence="3 10" id="KW-0963">Cytoplasm</keyword>
<dbReference type="Proteomes" id="UP000092403">
    <property type="component" value="Unassembled WGS sequence"/>
</dbReference>
<evidence type="ECO:0000256" key="9">
    <source>
        <dbReference type="ARBA" id="ARBA00048478"/>
    </source>
</evidence>
<dbReference type="InterPro" id="IPR011994">
    <property type="entry name" value="Cytidylate_kinase_dom"/>
</dbReference>
<name>A0A150IIV5_9EURY</name>
<organism evidence="11 15">
    <name type="scientific">Candidatus Methanofastidiosum methylothiophilum</name>
    <dbReference type="NCBI Taxonomy" id="1705564"/>
    <lineage>
        <taxon>Archaea</taxon>
        <taxon>Methanobacteriati</taxon>
        <taxon>Methanobacteriota</taxon>
        <taxon>Stenosarchaea group</taxon>
        <taxon>Candidatus Methanofastidiosia</taxon>
        <taxon>Candidatus Methanofastidiosales</taxon>
        <taxon>Candidatus Methanofastidiosaceae</taxon>
        <taxon>Candidatus Methanofastidiosum</taxon>
    </lineage>
</organism>
<accession>A0A150IIV5</accession>
<evidence type="ECO:0000313" key="14">
    <source>
        <dbReference type="Proteomes" id="UP000091929"/>
    </source>
</evidence>
<evidence type="ECO:0000313" key="15">
    <source>
        <dbReference type="Proteomes" id="UP000092401"/>
    </source>
</evidence>
<dbReference type="HAMAP" id="MF_00239">
    <property type="entry name" value="Cytidyl_kinase_type2"/>
    <property type="match status" value="1"/>
</dbReference>
<comment type="caution">
    <text evidence="11">The sequence shown here is derived from an EMBL/GenBank/DDBJ whole genome shotgun (WGS) entry which is preliminary data.</text>
</comment>
<evidence type="ECO:0000256" key="3">
    <source>
        <dbReference type="ARBA" id="ARBA00022490"/>
    </source>
</evidence>
<dbReference type="GO" id="GO:0005524">
    <property type="term" value="F:ATP binding"/>
    <property type="evidence" value="ECO:0007669"/>
    <property type="project" value="UniProtKB-UniRule"/>
</dbReference>
<dbReference type="EMBL" id="LNGE01000037">
    <property type="protein sequence ID" value="KYC44926.1"/>
    <property type="molecule type" value="Genomic_DNA"/>
</dbReference>
<dbReference type="SUPFAM" id="SSF52540">
    <property type="entry name" value="P-loop containing nucleoside triphosphate hydrolases"/>
    <property type="match status" value="1"/>
</dbReference>
<keyword evidence="4 10" id="KW-0808">Transferase</keyword>
<evidence type="ECO:0000313" key="13">
    <source>
        <dbReference type="EMBL" id="KYC49532.1"/>
    </source>
</evidence>
<dbReference type="EC" id="2.7.4.25" evidence="10"/>
<sequence length="180" mass="20423">MRVTIGGPPGSGKTTVAKIVSNQLRYTHIYTGDIFRNLAKERGMSLGDFSKLAEKDYSIDIEVDRRQKELGNTENIILEGRMARFVINPDLSVWITAPFDERVKRISQRENLTYDEVFKDTELREKSEINRYQKIYNVDISNLASYDLVINSLRLSADGVSQIIIAAINNISPVPKGDRV</sequence>
<comment type="catalytic activity">
    <reaction evidence="8 10">
        <text>dCMP + ATP = dCDP + ADP</text>
        <dbReference type="Rhea" id="RHEA:25094"/>
        <dbReference type="ChEBI" id="CHEBI:30616"/>
        <dbReference type="ChEBI" id="CHEBI:57566"/>
        <dbReference type="ChEBI" id="CHEBI:58593"/>
        <dbReference type="ChEBI" id="CHEBI:456216"/>
        <dbReference type="EC" id="2.7.4.25"/>
    </reaction>
</comment>
<evidence type="ECO:0000256" key="2">
    <source>
        <dbReference type="ARBA" id="ARBA00011005"/>
    </source>
</evidence>
<evidence type="ECO:0000256" key="4">
    <source>
        <dbReference type="ARBA" id="ARBA00022679"/>
    </source>
</evidence>
<feature type="binding site" evidence="10">
    <location>
        <begin position="7"/>
        <end position="15"/>
    </location>
    <ligand>
        <name>ATP</name>
        <dbReference type="ChEBI" id="CHEBI:30616"/>
    </ligand>
</feature>
<keyword evidence="5 10" id="KW-0547">Nucleotide-binding</keyword>
<comment type="subcellular location">
    <subcellularLocation>
        <location evidence="1 10">Cytoplasm</location>
    </subcellularLocation>
</comment>
<dbReference type="InterPro" id="IPR027417">
    <property type="entry name" value="P-loop_NTPase"/>
</dbReference>
<comment type="catalytic activity">
    <reaction evidence="9 10">
        <text>CMP + ATP = CDP + ADP</text>
        <dbReference type="Rhea" id="RHEA:11600"/>
        <dbReference type="ChEBI" id="CHEBI:30616"/>
        <dbReference type="ChEBI" id="CHEBI:58069"/>
        <dbReference type="ChEBI" id="CHEBI:60377"/>
        <dbReference type="ChEBI" id="CHEBI:456216"/>
        <dbReference type="EC" id="2.7.4.25"/>
    </reaction>
</comment>
<evidence type="ECO:0000256" key="6">
    <source>
        <dbReference type="ARBA" id="ARBA00022777"/>
    </source>
</evidence>
<comment type="similarity">
    <text evidence="2 10">Belongs to the cytidylate kinase family. Type 2 subfamily.</text>
</comment>
<dbReference type="EMBL" id="LNJC01000033">
    <property type="protein sequence ID" value="KYC49532.1"/>
    <property type="molecule type" value="Genomic_DNA"/>
</dbReference>